<comment type="catalytic activity">
    <reaction evidence="1">
        <text>ATP + protein L-histidine = ADP + protein N-phospho-L-histidine.</text>
        <dbReference type="EC" id="2.7.13.3"/>
    </reaction>
</comment>
<dbReference type="Gene3D" id="1.10.287.130">
    <property type="match status" value="1"/>
</dbReference>
<organism evidence="11 12">
    <name type="scientific">Pseudacidovorax intermedius</name>
    <dbReference type="NCBI Taxonomy" id="433924"/>
    <lineage>
        <taxon>Bacteria</taxon>
        <taxon>Pseudomonadati</taxon>
        <taxon>Pseudomonadota</taxon>
        <taxon>Betaproteobacteria</taxon>
        <taxon>Burkholderiales</taxon>
        <taxon>Comamonadaceae</taxon>
        <taxon>Pseudacidovorax</taxon>
    </lineage>
</organism>
<gene>
    <name evidence="11" type="ORF">DFR41_10764</name>
</gene>
<evidence type="ECO:0000259" key="10">
    <source>
        <dbReference type="PROSITE" id="PS50109"/>
    </source>
</evidence>
<dbReference type="SMART" id="SM00388">
    <property type="entry name" value="HisKA"/>
    <property type="match status" value="1"/>
</dbReference>
<evidence type="ECO:0000256" key="7">
    <source>
        <dbReference type="ARBA" id="ARBA00022777"/>
    </source>
</evidence>
<evidence type="ECO:0000256" key="1">
    <source>
        <dbReference type="ARBA" id="ARBA00000085"/>
    </source>
</evidence>
<dbReference type="Pfam" id="PF00512">
    <property type="entry name" value="HisKA"/>
    <property type="match status" value="1"/>
</dbReference>
<keyword evidence="4" id="KW-0597">Phosphoprotein</keyword>
<dbReference type="InterPro" id="IPR003594">
    <property type="entry name" value="HATPase_dom"/>
</dbReference>
<evidence type="ECO:0000313" key="11">
    <source>
        <dbReference type="EMBL" id="RDI22661.1"/>
    </source>
</evidence>
<dbReference type="InterPro" id="IPR013727">
    <property type="entry name" value="2CSK_N"/>
</dbReference>
<dbReference type="SUPFAM" id="SSF47384">
    <property type="entry name" value="Homodimeric domain of signal transducing histidine kinase"/>
    <property type="match status" value="1"/>
</dbReference>
<dbReference type="InterPro" id="IPR036097">
    <property type="entry name" value="HisK_dim/P_sf"/>
</dbReference>
<dbReference type="Pfam" id="PF02518">
    <property type="entry name" value="HATPase_c"/>
    <property type="match status" value="1"/>
</dbReference>
<dbReference type="InterPro" id="IPR004358">
    <property type="entry name" value="Sig_transdc_His_kin-like_C"/>
</dbReference>
<dbReference type="EMBL" id="QQAV01000007">
    <property type="protein sequence ID" value="RDI22661.1"/>
    <property type="molecule type" value="Genomic_DNA"/>
</dbReference>
<keyword evidence="6" id="KW-0812">Transmembrane</keyword>
<dbReference type="AlphaFoldDB" id="A0A370FBP2"/>
<dbReference type="InterPro" id="IPR050428">
    <property type="entry name" value="TCS_sensor_his_kinase"/>
</dbReference>
<dbReference type="Gene3D" id="3.30.565.10">
    <property type="entry name" value="Histidine kinase-like ATPase, C-terminal domain"/>
    <property type="match status" value="1"/>
</dbReference>
<dbReference type="PRINTS" id="PR00344">
    <property type="entry name" value="BCTRLSENSOR"/>
</dbReference>
<dbReference type="Pfam" id="PF08521">
    <property type="entry name" value="2CSK_N"/>
    <property type="match status" value="1"/>
</dbReference>
<comment type="caution">
    <text evidence="11">The sequence shown here is derived from an EMBL/GenBank/DDBJ whole genome shotgun (WGS) entry which is preliminary data.</text>
</comment>
<dbReference type="OrthoDB" id="8554694at2"/>
<feature type="domain" description="Histidine kinase" evidence="10">
    <location>
        <begin position="249"/>
        <end position="460"/>
    </location>
</feature>
<evidence type="ECO:0000256" key="6">
    <source>
        <dbReference type="ARBA" id="ARBA00022692"/>
    </source>
</evidence>
<evidence type="ECO:0000256" key="9">
    <source>
        <dbReference type="ARBA" id="ARBA00023136"/>
    </source>
</evidence>
<dbReference type="SUPFAM" id="SSF55874">
    <property type="entry name" value="ATPase domain of HSP90 chaperone/DNA topoisomerase II/histidine kinase"/>
    <property type="match status" value="1"/>
</dbReference>
<dbReference type="GO" id="GO:0000155">
    <property type="term" value="F:phosphorelay sensor kinase activity"/>
    <property type="evidence" value="ECO:0007669"/>
    <property type="project" value="InterPro"/>
</dbReference>
<keyword evidence="12" id="KW-1185">Reference proteome</keyword>
<sequence length="469" mass="50478">MRLDGLHRTSLRRTLTVVLLAGVLAGSVLQVLATWRTADAAVNAAFDRSLYGAIRAIDASISTESGGIGVELPYVLLEFFELTASGPVHYRVATEDGLVEIGSPDIPMPDEPTALRMPHFQTVDYVDGPARVGTYVRPLGEPASGNIVIQVAESLDSRIEFSRQFILQAVVRDALLAVLAAAMVAMAVSWSLRPLKQLREGVQARQADDLSPIDTARVPVDVLPLVQATNDHLGRYRTLLATQRRFLDDASHQLRTPLTTLLTQAGYALREPDDRRVRETMEAMRAQLRAMIRRVNQLLVLARADTSPLQSERIDLASVAGEVVRRLWPVARRKPVDLGLEHDGAPVTAQAHAGLVQEALSNLVDNALRHTPAGGSVTVGVRAEAGECCIDVTDDGPGIPEDELPLVTQRFFRASNAQGVGTGLGLAIVQSIATRLHGRLVLARAPGGGLRASLWLPAAQPRVDQAAGT</sequence>
<accession>A0A370FBP2</accession>
<evidence type="ECO:0000256" key="2">
    <source>
        <dbReference type="ARBA" id="ARBA00004370"/>
    </source>
</evidence>
<comment type="subcellular location">
    <subcellularLocation>
        <location evidence="2">Membrane</location>
    </subcellularLocation>
</comment>
<dbReference type="PANTHER" id="PTHR45436">
    <property type="entry name" value="SENSOR HISTIDINE KINASE YKOH"/>
    <property type="match status" value="1"/>
</dbReference>
<dbReference type="InterPro" id="IPR036890">
    <property type="entry name" value="HATPase_C_sf"/>
</dbReference>
<evidence type="ECO:0000313" key="12">
    <source>
        <dbReference type="Proteomes" id="UP000255265"/>
    </source>
</evidence>
<evidence type="ECO:0000256" key="4">
    <source>
        <dbReference type="ARBA" id="ARBA00022553"/>
    </source>
</evidence>
<dbReference type="InterPro" id="IPR005467">
    <property type="entry name" value="His_kinase_dom"/>
</dbReference>
<dbReference type="CDD" id="cd00075">
    <property type="entry name" value="HATPase"/>
    <property type="match status" value="1"/>
</dbReference>
<evidence type="ECO:0000256" key="5">
    <source>
        <dbReference type="ARBA" id="ARBA00022679"/>
    </source>
</evidence>
<evidence type="ECO:0000256" key="8">
    <source>
        <dbReference type="ARBA" id="ARBA00022989"/>
    </source>
</evidence>
<keyword evidence="7 11" id="KW-0418">Kinase</keyword>
<dbReference type="Proteomes" id="UP000255265">
    <property type="component" value="Unassembled WGS sequence"/>
</dbReference>
<dbReference type="EC" id="2.7.13.3" evidence="3"/>
<protein>
    <recommendedName>
        <fullName evidence="3">histidine kinase</fullName>
        <ecNumber evidence="3">2.7.13.3</ecNumber>
    </recommendedName>
</protein>
<reference evidence="11 12" key="1">
    <citation type="submission" date="2018-07" db="EMBL/GenBank/DDBJ databases">
        <title>Genomic Encyclopedia of Type Strains, Phase IV (KMG-IV): sequencing the most valuable type-strain genomes for metagenomic binning, comparative biology and taxonomic classification.</title>
        <authorList>
            <person name="Goeker M."/>
        </authorList>
    </citation>
    <scope>NUCLEOTIDE SEQUENCE [LARGE SCALE GENOMIC DNA]</scope>
    <source>
        <strain evidence="11 12">DSM 21352</strain>
    </source>
</reference>
<dbReference type="RefSeq" id="WP_114803659.1">
    <property type="nucleotide sequence ID" value="NZ_QQAV01000007.1"/>
</dbReference>
<evidence type="ECO:0000256" key="3">
    <source>
        <dbReference type="ARBA" id="ARBA00012438"/>
    </source>
</evidence>
<dbReference type="PROSITE" id="PS50109">
    <property type="entry name" value="HIS_KIN"/>
    <property type="match status" value="1"/>
</dbReference>
<proteinExistence type="predicted"/>
<keyword evidence="9" id="KW-0472">Membrane</keyword>
<dbReference type="InterPro" id="IPR003661">
    <property type="entry name" value="HisK_dim/P_dom"/>
</dbReference>
<dbReference type="SMART" id="SM00387">
    <property type="entry name" value="HATPase_c"/>
    <property type="match status" value="1"/>
</dbReference>
<dbReference type="GO" id="GO:0005886">
    <property type="term" value="C:plasma membrane"/>
    <property type="evidence" value="ECO:0007669"/>
    <property type="project" value="TreeGrafter"/>
</dbReference>
<dbReference type="PANTHER" id="PTHR45436:SF1">
    <property type="entry name" value="SENSOR PROTEIN QSEC"/>
    <property type="match status" value="1"/>
</dbReference>
<keyword evidence="8" id="KW-1133">Transmembrane helix</keyword>
<name>A0A370FBP2_9BURK</name>
<keyword evidence="5" id="KW-0808">Transferase</keyword>